<evidence type="ECO:0000256" key="2">
    <source>
        <dbReference type="ARBA" id="ARBA00004123"/>
    </source>
</evidence>
<dbReference type="PANTHER" id="PTHR46297:SF1">
    <property type="entry name" value="ZINC FINGER CCCH-TYPE WITH G PATCH DOMAIN-CONTAINING PROTEIN"/>
    <property type="match status" value="1"/>
</dbReference>
<dbReference type="InterPro" id="IPR000571">
    <property type="entry name" value="Znf_CCCH"/>
</dbReference>
<sequence>MADKNTVDTIQLYNDQLEQVSLALQASCLEASDRQQLEQLQQNLIQLLELELDQLQALKSSASDSVQQPPAGSNNHTKTEEEIRIEEELALFKTEIEQLDPKPSDSNENTHTSANEVSDESSNEDSSRNLSGGSTYELEEIDSKDSVYSLLSRNLSDYKGFTKAWTTEEVNKLEGAAVCAPYTEEWGGHTYHNAVVMSIGNPDTGELNLDYPEVVVLFSQPTSRAMLPCRYFMSGVCRFNDACQYSHGSLVAVHLLRPYMFPDTSSLEVGSKVLCRHALSSSADSIIPLWHPGVVDAILHADEVVSVQCTPCSSVVECALDKIVPLPSESQSLQLSPSNAIPIEPGNSSTSFEKGDLLSETFTDDEPPSEWLLNPTAVSALGEWEKHTKGIGSRLMSLMGYVAGAGLGRRQEGRVEPVPAYLYPPGVSLDRCMELREKSGGEDLLQVEKRLKKDQLREEKRIKREEERISANTSVFDIINNQLAGPGAKKDRMKASKDSVNVDKSHLKTNSSKELNLKGYQLGQRSAQLEREIVHLSQSMARQAPRDKEAAGSIQKRIDEKKQELELTNRAQARVSSEQNSRREKKKYDIF</sequence>
<gene>
    <name evidence="17" type="primary">LOC108674468</name>
</gene>
<dbReference type="Pfam" id="PF00642">
    <property type="entry name" value="zf-CCCH"/>
    <property type="match status" value="1"/>
</dbReference>
<keyword evidence="4" id="KW-0678">Repressor</keyword>
<evidence type="ECO:0000256" key="9">
    <source>
        <dbReference type="ARBA" id="ARBA00023125"/>
    </source>
</evidence>
<feature type="compositionally biased region" description="Basic and acidic residues" evidence="13">
    <location>
        <begin position="544"/>
        <end position="567"/>
    </location>
</feature>
<dbReference type="KEGG" id="hazt:108674468"/>
<comment type="subcellular location">
    <subcellularLocation>
        <location evidence="2">Nucleus</location>
    </subcellularLocation>
</comment>
<dbReference type="PROSITE" id="PS50174">
    <property type="entry name" value="G_PATCH"/>
    <property type="match status" value="1"/>
</dbReference>
<keyword evidence="16" id="KW-1185">Reference proteome</keyword>
<comment type="function">
    <text evidence="1">Transcription repressor.</text>
</comment>
<evidence type="ECO:0000256" key="13">
    <source>
        <dbReference type="SAM" id="MobiDB-lite"/>
    </source>
</evidence>
<dbReference type="AlphaFoldDB" id="A0A8B7NW10"/>
<keyword evidence="11" id="KW-0539">Nucleus</keyword>
<protein>
    <recommendedName>
        <fullName evidence="3">Zinc finger CCCH-type with G patch domain-containing protein</fullName>
    </recommendedName>
</protein>
<dbReference type="OMA" id="HTAIIME"/>
<evidence type="ECO:0000256" key="11">
    <source>
        <dbReference type="ARBA" id="ARBA00023242"/>
    </source>
</evidence>
<dbReference type="RefSeq" id="XP_018017910.1">
    <property type="nucleotide sequence ID" value="XM_018162421.2"/>
</dbReference>
<dbReference type="Gene3D" id="2.30.30.1190">
    <property type="match status" value="1"/>
</dbReference>
<feature type="zinc finger region" description="C3H1-type" evidence="12">
    <location>
        <begin position="223"/>
        <end position="250"/>
    </location>
</feature>
<evidence type="ECO:0000256" key="7">
    <source>
        <dbReference type="ARBA" id="ARBA00022833"/>
    </source>
</evidence>
<dbReference type="CDD" id="cd20384">
    <property type="entry name" value="Tudor_ZGPAT"/>
    <property type="match status" value="1"/>
</dbReference>
<dbReference type="OrthoDB" id="5842926at2759"/>
<dbReference type="SUPFAM" id="SSF90229">
    <property type="entry name" value="CCCH zinc finger"/>
    <property type="match status" value="1"/>
</dbReference>
<evidence type="ECO:0000256" key="1">
    <source>
        <dbReference type="ARBA" id="ARBA00004062"/>
    </source>
</evidence>
<keyword evidence="9" id="KW-0238">DNA-binding</keyword>
<feature type="domain" description="G-patch" evidence="15">
    <location>
        <begin position="388"/>
        <end position="420"/>
    </location>
</feature>
<evidence type="ECO:0000313" key="16">
    <source>
        <dbReference type="Proteomes" id="UP000694843"/>
    </source>
</evidence>
<keyword evidence="7 12" id="KW-0862">Zinc</keyword>
<keyword evidence="10" id="KW-0804">Transcription</keyword>
<accession>A0A8B7NW10</accession>
<evidence type="ECO:0000256" key="8">
    <source>
        <dbReference type="ARBA" id="ARBA00023015"/>
    </source>
</evidence>
<evidence type="ECO:0000313" key="17">
    <source>
        <dbReference type="RefSeq" id="XP_018017910.1"/>
    </source>
</evidence>
<evidence type="ECO:0000259" key="15">
    <source>
        <dbReference type="PROSITE" id="PS50174"/>
    </source>
</evidence>
<feature type="compositionally biased region" description="Basic and acidic residues" evidence="13">
    <location>
        <begin position="580"/>
        <end position="591"/>
    </location>
</feature>
<dbReference type="InterPro" id="IPR000467">
    <property type="entry name" value="G_patch_dom"/>
</dbReference>
<dbReference type="GO" id="GO:0000978">
    <property type="term" value="F:RNA polymerase II cis-regulatory region sequence-specific DNA binding"/>
    <property type="evidence" value="ECO:0007669"/>
    <property type="project" value="TreeGrafter"/>
</dbReference>
<dbReference type="GO" id="GO:0008270">
    <property type="term" value="F:zinc ion binding"/>
    <property type="evidence" value="ECO:0007669"/>
    <property type="project" value="UniProtKB-KW"/>
</dbReference>
<dbReference type="GO" id="GO:0001227">
    <property type="term" value="F:DNA-binding transcription repressor activity, RNA polymerase II-specific"/>
    <property type="evidence" value="ECO:0007669"/>
    <property type="project" value="TreeGrafter"/>
</dbReference>
<feature type="region of interest" description="Disordered" evidence="13">
    <location>
        <begin position="99"/>
        <end position="136"/>
    </location>
</feature>
<feature type="domain" description="C3H1-type" evidence="14">
    <location>
        <begin position="223"/>
        <end position="250"/>
    </location>
</feature>
<evidence type="ECO:0000256" key="4">
    <source>
        <dbReference type="ARBA" id="ARBA00022491"/>
    </source>
</evidence>
<name>A0A8B7NW10_HYAAZ</name>
<keyword evidence="6 12" id="KW-0863">Zinc-finger</keyword>
<dbReference type="PROSITE" id="PS50103">
    <property type="entry name" value="ZF_C3H1"/>
    <property type="match status" value="1"/>
</dbReference>
<organism evidence="16 17">
    <name type="scientific">Hyalella azteca</name>
    <name type="common">Amphipod</name>
    <dbReference type="NCBI Taxonomy" id="294128"/>
    <lineage>
        <taxon>Eukaryota</taxon>
        <taxon>Metazoa</taxon>
        <taxon>Ecdysozoa</taxon>
        <taxon>Arthropoda</taxon>
        <taxon>Crustacea</taxon>
        <taxon>Multicrustacea</taxon>
        <taxon>Malacostraca</taxon>
        <taxon>Eumalacostraca</taxon>
        <taxon>Peracarida</taxon>
        <taxon>Amphipoda</taxon>
        <taxon>Senticaudata</taxon>
        <taxon>Talitrida</taxon>
        <taxon>Talitroidea</taxon>
        <taxon>Hyalellidae</taxon>
        <taxon>Hyalella</taxon>
    </lineage>
</organism>
<feature type="region of interest" description="Disordered" evidence="13">
    <location>
        <begin position="61"/>
        <end position="82"/>
    </location>
</feature>
<evidence type="ECO:0000256" key="10">
    <source>
        <dbReference type="ARBA" id="ARBA00023163"/>
    </source>
</evidence>
<dbReference type="PANTHER" id="PTHR46297">
    <property type="entry name" value="ZINC FINGER CCCH-TYPE WITH G PATCH DOMAIN-CONTAINING PROTEIN"/>
    <property type="match status" value="1"/>
</dbReference>
<evidence type="ECO:0000259" key="14">
    <source>
        <dbReference type="PROSITE" id="PS50103"/>
    </source>
</evidence>
<proteinExistence type="predicted"/>
<evidence type="ECO:0000256" key="6">
    <source>
        <dbReference type="ARBA" id="ARBA00022771"/>
    </source>
</evidence>
<evidence type="ECO:0000256" key="12">
    <source>
        <dbReference type="PROSITE-ProRule" id="PRU00723"/>
    </source>
</evidence>
<dbReference type="Pfam" id="PF01585">
    <property type="entry name" value="G-patch"/>
    <property type="match status" value="1"/>
</dbReference>
<feature type="compositionally biased region" description="Polar residues" evidence="13">
    <location>
        <begin position="61"/>
        <end position="76"/>
    </location>
</feature>
<feature type="region of interest" description="Disordered" evidence="13">
    <location>
        <begin position="485"/>
        <end position="513"/>
    </location>
</feature>
<dbReference type="GO" id="GO:0005634">
    <property type="term" value="C:nucleus"/>
    <property type="evidence" value="ECO:0007669"/>
    <property type="project" value="UniProtKB-SubCell"/>
</dbReference>
<evidence type="ECO:0000256" key="3">
    <source>
        <dbReference type="ARBA" id="ARBA00022414"/>
    </source>
</evidence>
<feature type="compositionally biased region" description="Polar residues" evidence="13">
    <location>
        <begin position="569"/>
        <end position="579"/>
    </location>
</feature>
<reference evidence="17" key="1">
    <citation type="submission" date="2025-08" db="UniProtKB">
        <authorList>
            <consortium name="RefSeq"/>
        </authorList>
    </citation>
    <scope>IDENTIFICATION</scope>
    <source>
        <tissue evidence="17">Whole organism</tissue>
    </source>
</reference>
<evidence type="ECO:0000256" key="5">
    <source>
        <dbReference type="ARBA" id="ARBA00022723"/>
    </source>
</evidence>
<dbReference type="SMART" id="SM00356">
    <property type="entry name" value="ZnF_C3H1"/>
    <property type="match status" value="1"/>
</dbReference>
<keyword evidence="8" id="KW-0805">Transcription regulation</keyword>
<feature type="compositionally biased region" description="Basic and acidic residues" evidence="13">
    <location>
        <begin position="488"/>
        <end position="506"/>
    </location>
</feature>
<keyword evidence="5 12" id="KW-0479">Metal-binding</keyword>
<feature type="region of interest" description="Disordered" evidence="13">
    <location>
        <begin position="539"/>
        <end position="591"/>
    </location>
</feature>
<dbReference type="Proteomes" id="UP000694843">
    <property type="component" value="Unplaced"/>
</dbReference>
<dbReference type="SMART" id="SM00443">
    <property type="entry name" value="G_patch"/>
    <property type="match status" value="1"/>
</dbReference>
<dbReference type="InterPro" id="IPR036855">
    <property type="entry name" value="Znf_CCCH_sf"/>
</dbReference>
<dbReference type="GeneID" id="108674468"/>